<evidence type="ECO:0000256" key="1">
    <source>
        <dbReference type="SAM" id="MobiDB-lite"/>
    </source>
</evidence>
<feature type="region of interest" description="Disordered" evidence="1">
    <location>
        <begin position="94"/>
        <end position="119"/>
    </location>
</feature>
<feature type="compositionally biased region" description="Basic and acidic residues" evidence="1">
    <location>
        <begin position="94"/>
        <end position="105"/>
    </location>
</feature>
<name>A0ABR2BM22_9ROSI</name>
<comment type="caution">
    <text evidence="2">The sequence shown here is derived from an EMBL/GenBank/DDBJ whole genome shotgun (WGS) entry which is preliminary data.</text>
</comment>
<protein>
    <submittedName>
        <fullName evidence="2">Uncharacterized protein</fullName>
    </submittedName>
</protein>
<reference evidence="2 3" key="1">
    <citation type="journal article" date="2024" name="G3 (Bethesda)">
        <title>Genome assembly of Hibiscus sabdariffa L. provides insights into metabolisms of medicinal natural products.</title>
        <authorList>
            <person name="Kim T."/>
        </authorList>
    </citation>
    <scope>NUCLEOTIDE SEQUENCE [LARGE SCALE GENOMIC DNA]</scope>
    <source>
        <strain evidence="2">TK-2024</strain>
        <tissue evidence="2">Old leaves</tissue>
    </source>
</reference>
<keyword evidence="3" id="KW-1185">Reference proteome</keyword>
<dbReference type="Proteomes" id="UP001472677">
    <property type="component" value="Unassembled WGS sequence"/>
</dbReference>
<evidence type="ECO:0000313" key="2">
    <source>
        <dbReference type="EMBL" id="KAK8508198.1"/>
    </source>
</evidence>
<gene>
    <name evidence="2" type="ORF">V6N12_019378</name>
</gene>
<proteinExistence type="predicted"/>
<organism evidence="2 3">
    <name type="scientific">Hibiscus sabdariffa</name>
    <name type="common">roselle</name>
    <dbReference type="NCBI Taxonomy" id="183260"/>
    <lineage>
        <taxon>Eukaryota</taxon>
        <taxon>Viridiplantae</taxon>
        <taxon>Streptophyta</taxon>
        <taxon>Embryophyta</taxon>
        <taxon>Tracheophyta</taxon>
        <taxon>Spermatophyta</taxon>
        <taxon>Magnoliopsida</taxon>
        <taxon>eudicotyledons</taxon>
        <taxon>Gunneridae</taxon>
        <taxon>Pentapetalae</taxon>
        <taxon>rosids</taxon>
        <taxon>malvids</taxon>
        <taxon>Malvales</taxon>
        <taxon>Malvaceae</taxon>
        <taxon>Malvoideae</taxon>
        <taxon>Hibiscus</taxon>
    </lineage>
</organism>
<dbReference type="EMBL" id="JBBPBM010000103">
    <property type="protein sequence ID" value="KAK8508198.1"/>
    <property type="molecule type" value="Genomic_DNA"/>
</dbReference>
<feature type="compositionally biased region" description="Acidic residues" evidence="1">
    <location>
        <begin position="106"/>
        <end position="119"/>
    </location>
</feature>
<evidence type="ECO:0000313" key="3">
    <source>
        <dbReference type="Proteomes" id="UP001472677"/>
    </source>
</evidence>
<sequence>MILTSKADHGPKNRFHDIIGAASLNLSEYDSSSEQKEFELNVRLTVSANAGEPTMQLYVQRALVLIASHVSTRTTKKDYRKDEGSEVRCFARSDNGEYPLDKDSLDGFEEGESDEDWVY</sequence>
<accession>A0ABR2BM22</accession>